<feature type="region of interest" description="Disordered" evidence="4">
    <location>
        <begin position="1"/>
        <end position="29"/>
    </location>
</feature>
<dbReference type="InterPro" id="IPR028082">
    <property type="entry name" value="Peripla_BP_I"/>
</dbReference>
<evidence type="ECO:0000256" key="3">
    <source>
        <dbReference type="ARBA" id="ARBA00023163"/>
    </source>
</evidence>
<gene>
    <name evidence="6" type="ORF">FHS67_006134</name>
</gene>
<dbReference type="Proteomes" id="UP000577697">
    <property type="component" value="Unassembled WGS sequence"/>
</dbReference>
<feature type="compositionally biased region" description="Polar residues" evidence="4">
    <location>
        <begin position="1"/>
        <end position="15"/>
    </location>
</feature>
<sequence>MSNFVAQSENFSHSGPTEAPMAIKPIAGKRGKKSKRVRLEDIAEACGVSLSTASRAIAGEKGVRPEIRQMVREAATIANYVIPTAVAGQKVILAASSAAMIDYVRNQFTLYVLEGLKERAQALGLEIVTRPIADRDEELAVLKEAQDDPLVAGVLFLTVDDEGMLAATRGFDKPVVLLNSDDPFMRLSSVTPCNRSSARLAADHLIGLGHERILFLMRPGRRTIERRYEGWKDALLHHGLAADADLVVPVEDWLPELAAQAIASRIETRGLDFTAVLAAGDSLAVGAMMGVQQRGFSVPSDVSVMGMDDLPQASFLNPPLTTMHIPMREIGSVALDLLRDSLSGLPMPPRRVELACHLVERASTTQRRSA</sequence>
<proteinExistence type="predicted"/>
<dbReference type="SMART" id="SM00354">
    <property type="entry name" value="HTH_LACI"/>
    <property type="match status" value="1"/>
</dbReference>
<dbReference type="Pfam" id="PF00356">
    <property type="entry name" value="LacI"/>
    <property type="match status" value="1"/>
</dbReference>
<keyword evidence="7" id="KW-1185">Reference proteome</keyword>
<keyword evidence="2 6" id="KW-0238">DNA-binding</keyword>
<dbReference type="CDD" id="cd01392">
    <property type="entry name" value="HTH_LacI"/>
    <property type="match status" value="1"/>
</dbReference>
<evidence type="ECO:0000313" key="6">
    <source>
        <dbReference type="EMBL" id="MBB3709778.1"/>
    </source>
</evidence>
<evidence type="ECO:0000256" key="4">
    <source>
        <dbReference type="SAM" id="MobiDB-lite"/>
    </source>
</evidence>
<feature type="domain" description="HTH lacI-type" evidence="5">
    <location>
        <begin position="37"/>
        <end position="92"/>
    </location>
</feature>
<organism evidence="6 7">
    <name type="scientific">Aminobacter aminovorans</name>
    <name type="common">Chelatobacter heintzii</name>
    <dbReference type="NCBI Taxonomy" id="83263"/>
    <lineage>
        <taxon>Bacteria</taxon>
        <taxon>Pseudomonadati</taxon>
        <taxon>Pseudomonadota</taxon>
        <taxon>Alphaproteobacteria</taxon>
        <taxon>Hyphomicrobiales</taxon>
        <taxon>Phyllobacteriaceae</taxon>
        <taxon>Aminobacter</taxon>
    </lineage>
</organism>
<dbReference type="Pfam" id="PF13377">
    <property type="entry name" value="Peripla_BP_3"/>
    <property type="match status" value="1"/>
</dbReference>
<protein>
    <submittedName>
        <fullName evidence="6">DNA-binding LacI/PurR family transcriptional regulator</fullName>
    </submittedName>
</protein>
<keyword evidence="3" id="KW-0804">Transcription</keyword>
<evidence type="ECO:0000313" key="7">
    <source>
        <dbReference type="Proteomes" id="UP000577697"/>
    </source>
</evidence>
<dbReference type="SUPFAM" id="SSF47413">
    <property type="entry name" value="lambda repressor-like DNA-binding domains"/>
    <property type="match status" value="1"/>
</dbReference>
<dbReference type="EMBL" id="JACICB010000035">
    <property type="protein sequence ID" value="MBB3709778.1"/>
    <property type="molecule type" value="Genomic_DNA"/>
</dbReference>
<dbReference type="PROSITE" id="PS50932">
    <property type="entry name" value="HTH_LACI_2"/>
    <property type="match status" value="1"/>
</dbReference>
<reference evidence="6 7" key="1">
    <citation type="submission" date="2020-08" db="EMBL/GenBank/DDBJ databases">
        <title>Genomic Encyclopedia of Type Strains, Phase IV (KMG-IV): sequencing the most valuable type-strain genomes for metagenomic binning, comparative biology and taxonomic classification.</title>
        <authorList>
            <person name="Goeker M."/>
        </authorList>
    </citation>
    <scope>NUCLEOTIDE SEQUENCE [LARGE SCALE GENOMIC DNA]</scope>
    <source>
        <strain evidence="6 7">DSM 10368</strain>
    </source>
</reference>
<dbReference type="PANTHER" id="PTHR30146:SF109">
    <property type="entry name" value="HTH-TYPE TRANSCRIPTIONAL REGULATOR GALS"/>
    <property type="match status" value="1"/>
</dbReference>
<dbReference type="InterPro" id="IPR010982">
    <property type="entry name" value="Lambda_DNA-bd_dom_sf"/>
</dbReference>
<evidence type="ECO:0000256" key="2">
    <source>
        <dbReference type="ARBA" id="ARBA00023125"/>
    </source>
</evidence>
<dbReference type="PANTHER" id="PTHR30146">
    <property type="entry name" value="LACI-RELATED TRANSCRIPTIONAL REPRESSOR"/>
    <property type="match status" value="1"/>
</dbReference>
<evidence type="ECO:0000259" key="5">
    <source>
        <dbReference type="PROSITE" id="PS50932"/>
    </source>
</evidence>
<dbReference type="InterPro" id="IPR046335">
    <property type="entry name" value="LacI/GalR-like_sensor"/>
</dbReference>
<comment type="caution">
    <text evidence="6">The sequence shown here is derived from an EMBL/GenBank/DDBJ whole genome shotgun (WGS) entry which is preliminary data.</text>
</comment>
<dbReference type="SUPFAM" id="SSF53822">
    <property type="entry name" value="Periplasmic binding protein-like I"/>
    <property type="match status" value="1"/>
</dbReference>
<dbReference type="Gene3D" id="1.10.260.40">
    <property type="entry name" value="lambda repressor-like DNA-binding domains"/>
    <property type="match status" value="1"/>
</dbReference>
<keyword evidence="1" id="KW-0805">Transcription regulation</keyword>
<name>A0ABR6HH43_AMIAI</name>
<dbReference type="Gene3D" id="3.40.50.2300">
    <property type="match status" value="2"/>
</dbReference>
<dbReference type="CDD" id="cd06267">
    <property type="entry name" value="PBP1_LacI_sugar_binding-like"/>
    <property type="match status" value="1"/>
</dbReference>
<evidence type="ECO:0000256" key="1">
    <source>
        <dbReference type="ARBA" id="ARBA00023015"/>
    </source>
</evidence>
<accession>A0ABR6HH43</accession>
<dbReference type="InterPro" id="IPR000843">
    <property type="entry name" value="HTH_LacI"/>
</dbReference>
<dbReference type="GO" id="GO:0003677">
    <property type="term" value="F:DNA binding"/>
    <property type="evidence" value="ECO:0007669"/>
    <property type="project" value="UniProtKB-KW"/>
</dbReference>